<proteinExistence type="predicted"/>
<evidence type="ECO:0000256" key="1">
    <source>
        <dbReference type="SAM" id="Phobius"/>
    </source>
</evidence>
<keyword evidence="1" id="KW-1133">Transmembrane helix</keyword>
<keyword evidence="1" id="KW-0472">Membrane</keyword>
<evidence type="ECO:0000313" key="3">
    <source>
        <dbReference type="Proteomes" id="UP000473278"/>
    </source>
</evidence>
<dbReference type="RefSeq" id="WP_165143559.1">
    <property type="nucleotide sequence ID" value="NZ_JAALLT010000004.1"/>
</dbReference>
<evidence type="ECO:0000313" key="2">
    <source>
        <dbReference type="EMBL" id="NGP77864.1"/>
    </source>
</evidence>
<organism evidence="2 3">
    <name type="scientific">Halalkalibaculum roseum</name>
    <dbReference type="NCBI Taxonomy" id="2709311"/>
    <lineage>
        <taxon>Bacteria</taxon>
        <taxon>Pseudomonadati</taxon>
        <taxon>Balneolota</taxon>
        <taxon>Balneolia</taxon>
        <taxon>Balneolales</taxon>
        <taxon>Balneolaceae</taxon>
        <taxon>Halalkalibaculum</taxon>
    </lineage>
</organism>
<feature type="transmembrane region" description="Helical" evidence="1">
    <location>
        <begin position="42"/>
        <end position="63"/>
    </location>
</feature>
<protein>
    <submittedName>
        <fullName evidence="2">Uncharacterized protein</fullName>
    </submittedName>
</protein>
<dbReference type="Proteomes" id="UP000473278">
    <property type="component" value="Unassembled WGS sequence"/>
</dbReference>
<accession>A0A6M1T2X3</accession>
<reference evidence="2 3" key="1">
    <citation type="submission" date="2020-02" db="EMBL/GenBank/DDBJ databases">
        <title>Balneolaceae bacterium YR4-1, complete genome.</title>
        <authorList>
            <person name="Li Y."/>
            <person name="Wu S."/>
        </authorList>
    </citation>
    <scope>NUCLEOTIDE SEQUENCE [LARGE SCALE GENOMIC DNA]</scope>
    <source>
        <strain evidence="2 3">YR4-1</strain>
    </source>
</reference>
<comment type="caution">
    <text evidence="2">The sequence shown here is derived from an EMBL/GenBank/DDBJ whole genome shotgun (WGS) entry which is preliminary data.</text>
</comment>
<dbReference type="AlphaFoldDB" id="A0A6M1T2X3"/>
<dbReference type="EMBL" id="JAALLT010000004">
    <property type="protein sequence ID" value="NGP77864.1"/>
    <property type="molecule type" value="Genomic_DNA"/>
</dbReference>
<sequence length="68" mass="7596">MGIKDKTRKELEERVRELENIIAHKGVGSSYLQKAERIQRDINIALLLGATTAVVGLTAWAVYKSRGE</sequence>
<gene>
    <name evidence="2" type="ORF">G3570_14545</name>
</gene>
<name>A0A6M1T2X3_9BACT</name>
<keyword evidence="1" id="KW-0812">Transmembrane</keyword>
<keyword evidence="3" id="KW-1185">Reference proteome</keyword>